<dbReference type="PANTHER" id="PTHR22767:SF2">
    <property type="entry name" value="N(ALPHA)-ACETYLTRANSFERASE 15_16, ISOFORM A"/>
    <property type="match status" value="1"/>
</dbReference>
<keyword evidence="2 3" id="KW-0802">TPR repeat</keyword>
<evidence type="ECO:0000256" key="1">
    <source>
        <dbReference type="ARBA" id="ARBA00022737"/>
    </source>
</evidence>
<dbReference type="InterPro" id="IPR019734">
    <property type="entry name" value="TPR_rpt"/>
</dbReference>
<sequence>MAQNATAKSSMAASNNDLSQKDAIVFKNAMDHFNSKQYKKSMKLTESLLLKYPKHGELLSLKALLLLNMDPNREEIIEIAKQGLKNNIKSYLCWHVLGVIYKTKAQYKDAIKSFSMAVRLDPNNDRLIKDICCMCIEVGDLVSFRKYCTNLVQLRSKSFREWMIFAFCQHLCGDLELASNILRETHILFKCNYGVEDFELSQAMIYTLRVLEQAGKYEECLKNIEEKGHLIKDYQMLLEIKGMVAIITRQFDLANSCYRHLLELNPDNARYVLLYLATYYDPAVSKLFTIPFSSLKNGIFPNDIAKELQNLSLISNDDILSLKSPILLSDEVLDIDGTLSAGGWTFVQEMKGHVFNRWVALKKQESLANKTLFEHCYIFRDYVKRASTIINLSDLPPPKDVASIQEATIIVSDHVQLNAPLLMYMRQGKMPKRAKYPMFLLKRRLEKCESSAIIKALVEANLKGTFLYQCLAMAFSTRDNFIPRANAILKTLADRTNAMAYFAHLCTFEMAYLLLVLLHLHDDHLSQFSLRNFNEASDDIKQHKISCSYRLVHMRIFMARLYDYLGDYSSALKVIDKTMDLAPTSVDLFTIRGKILKHMGNFKCSKINFCMASDLDRSDRQTSAKAAYALVRANKFEAARTKWSSFLVEDECTTCEPDTRRPKEPHMEIPSFKFELMFARQYYNLYCAAIAQGHVETVVHDKTGVEWLKASLDVNASILHNLHEIYKDQLDFHNYCLNRLGHWTFYQFLRMRKMFCGHDYYIKAFKGILKGCLQLHYCKLEHKFNKPFGNCTFEQLLHFFDYCREIINIVNSQEIHDVGLYSQYYELARLGKWDLDFKCACLVNGYQASDGNLLHYNVYPMVFTFLYDTLEAELTQLELETVNRTLEKILNSKDLNVKVVNGHVINSSTNNTFTLNQAALVLLNYIRKANVLCSNPLKHTQGLVRCLVNAKGLEDELVKVLLEARPYYTSCKRFTDYAKHYRFLVQAWFSCEIEANKSLLNEEIKTFRQFWMSQYPHAFDEHQTDPSPP</sequence>
<evidence type="ECO:0000256" key="3">
    <source>
        <dbReference type="PROSITE-ProRule" id="PRU00339"/>
    </source>
</evidence>
<dbReference type="GO" id="GO:0005737">
    <property type="term" value="C:cytoplasm"/>
    <property type="evidence" value="ECO:0007669"/>
    <property type="project" value="UniProtKB-ARBA"/>
</dbReference>
<dbReference type="Gene3D" id="1.25.40.1010">
    <property type="match status" value="1"/>
</dbReference>
<proteinExistence type="predicted"/>
<evidence type="ECO:0000313" key="6">
    <source>
        <dbReference type="Proteomes" id="UP001214638"/>
    </source>
</evidence>
<dbReference type="SMART" id="SM00028">
    <property type="entry name" value="TPR"/>
    <property type="match status" value="4"/>
</dbReference>
<dbReference type="KEGG" id="bdw:94335046"/>
<dbReference type="SUPFAM" id="SSF48452">
    <property type="entry name" value="TPR-like"/>
    <property type="match status" value="2"/>
</dbReference>
<dbReference type="EMBL" id="JALLKP010000001">
    <property type="protein sequence ID" value="KAK2197745.1"/>
    <property type="molecule type" value="Genomic_DNA"/>
</dbReference>
<dbReference type="Gene3D" id="1.25.40.1040">
    <property type="match status" value="2"/>
</dbReference>
<accession>A0AAD9PN48</accession>
<dbReference type="InterPro" id="IPR021183">
    <property type="entry name" value="NatA_aux_su"/>
</dbReference>
<comment type="caution">
    <text evidence="5">The sequence shown here is derived from an EMBL/GenBank/DDBJ whole genome shotgun (WGS) entry which is preliminary data.</text>
</comment>
<dbReference type="PROSITE" id="PS50005">
    <property type="entry name" value="TPR"/>
    <property type="match status" value="2"/>
</dbReference>
<dbReference type="RefSeq" id="XP_067804587.1">
    <property type="nucleotide sequence ID" value="XM_067945796.1"/>
</dbReference>
<dbReference type="EMBL" id="JALLKP010000063">
    <property type="protein sequence ID" value="KAK2194681.1"/>
    <property type="molecule type" value="Genomic_DNA"/>
</dbReference>
<evidence type="ECO:0000313" key="4">
    <source>
        <dbReference type="EMBL" id="KAK2194681.1"/>
    </source>
</evidence>
<protein>
    <submittedName>
        <fullName evidence="5">Bifunctional Tetratricopeptide repeat/Tetratricopeptide-like helical domain superfamily/N-terminal acetyltransferase A</fullName>
    </submittedName>
</protein>
<name>A0AAD9PN48_9APIC</name>
<dbReference type="Proteomes" id="UP001214638">
    <property type="component" value="Unassembled WGS sequence"/>
</dbReference>
<organism evidence="5 6">
    <name type="scientific">Babesia duncani</name>
    <dbReference type="NCBI Taxonomy" id="323732"/>
    <lineage>
        <taxon>Eukaryota</taxon>
        <taxon>Sar</taxon>
        <taxon>Alveolata</taxon>
        <taxon>Apicomplexa</taxon>
        <taxon>Aconoidasida</taxon>
        <taxon>Piroplasmida</taxon>
        <taxon>Babesiidae</taxon>
        <taxon>Babesia</taxon>
    </lineage>
</organism>
<dbReference type="GeneID" id="94335046"/>
<dbReference type="Pfam" id="PF13181">
    <property type="entry name" value="TPR_8"/>
    <property type="match status" value="1"/>
</dbReference>
<gene>
    <name evidence="5" type="ORF">BdWA1_000748</name>
    <name evidence="4" type="ORF">BdWA1_003849</name>
</gene>
<evidence type="ECO:0000256" key="2">
    <source>
        <dbReference type="ARBA" id="ARBA00022803"/>
    </source>
</evidence>
<dbReference type="AlphaFoldDB" id="A0AAD9PN48"/>
<keyword evidence="6" id="KW-1185">Reference proteome</keyword>
<dbReference type="Pfam" id="PF12569">
    <property type="entry name" value="NatA_aux_su"/>
    <property type="match status" value="2"/>
</dbReference>
<feature type="repeat" description="TPR" evidence="3">
    <location>
        <begin position="552"/>
        <end position="585"/>
    </location>
</feature>
<evidence type="ECO:0000313" key="5">
    <source>
        <dbReference type="EMBL" id="KAK2197745.1"/>
    </source>
</evidence>
<feature type="repeat" description="TPR" evidence="3">
    <location>
        <begin position="91"/>
        <end position="124"/>
    </location>
</feature>
<dbReference type="InterPro" id="IPR011990">
    <property type="entry name" value="TPR-like_helical_dom_sf"/>
</dbReference>
<dbReference type="PANTHER" id="PTHR22767">
    <property type="entry name" value="N-TERMINAL ACETYLTRANSFERASE-RELATED"/>
    <property type="match status" value="1"/>
</dbReference>
<keyword evidence="1" id="KW-0677">Repeat</keyword>
<reference evidence="5" key="1">
    <citation type="journal article" date="2023" name="Nat. Microbiol.">
        <title>Babesia duncani multi-omics identifies virulence factors and drug targets.</title>
        <authorList>
            <person name="Singh P."/>
            <person name="Lonardi S."/>
            <person name="Liang Q."/>
            <person name="Vydyam P."/>
            <person name="Khabirova E."/>
            <person name="Fang T."/>
            <person name="Gihaz S."/>
            <person name="Thekkiniath J."/>
            <person name="Munshi M."/>
            <person name="Abel S."/>
            <person name="Ciampossin L."/>
            <person name="Batugedara G."/>
            <person name="Gupta M."/>
            <person name="Lu X.M."/>
            <person name="Lenz T."/>
            <person name="Chakravarty S."/>
            <person name="Cornillot E."/>
            <person name="Hu Y."/>
            <person name="Ma W."/>
            <person name="Gonzalez L.M."/>
            <person name="Sanchez S."/>
            <person name="Estrada K."/>
            <person name="Sanchez-Flores A."/>
            <person name="Montero E."/>
            <person name="Harb O.S."/>
            <person name="Le Roch K.G."/>
            <person name="Mamoun C.B."/>
        </authorList>
    </citation>
    <scope>NUCLEOTIDE SEQUENCE</scope>
    <source>
        <strain evidence="5">WA1</strain>
    </source>
</reference>